<dbReference type="InterPro" id="IPR013785">
    <property type="entry name" value="Aldolase_TIM"/>
</dbReference>
<dbReference type="GO" id="GO:0016628">
    <property type="term" value="F:oxidoreductase activity, acting on the CH-CH group of donors, NAD or NADP as acceptor"/>
    <property type="evidence" value="ECO:0007669"/>
    <property type="project" value="UniProtKB-ARBA"/>
</dbReference>
<accession>A0A836KQA8</accession>
<evidence type="ECO:0000313" key="7">
    <source>
        <dbReference type="Proteomes" id="UP000674179"/>
    </source>
</evidence>
<dbReference type="GO" id="GO:0010181">
    <property type="term" value="F:FMN binding"/>
    <property type="evidence" value="ECO:0007669"/>
    <property type="project" value="InterPro"/>
</dbReference>
<dbReference type="InterPro" id="IPR001155">
    <property type="entry name" value="OxRdtase_FMN_N"/>
</dbReference>
<feature type="region of interest" description="Disordered" evidence="4">
    <location>
        <begin position="1222"/>
        <end position="1279"/>
    </location>
</feature>
<keyword evidence="3" id="KW-0560">Oxidoreductase</keyword>
<evidence type="ECO:0000256" key="2">
    <source>
        <dbReference type="ARBA" id="ARBA00005979"/>
    </source>
</evidence>
<evidence type="ECO:0000256" key="4">
    <source>
        <dbReference type="SAM" id="MobiDB-lite"/>
    </source>
</evidence>
<comment type="cofactor">
    <cofactor evidence="1">
        <name>FMN</name>
        <dbReference type="ChEBI" id="CHEBI:58210"/>
    </cofactor>
</comment>
<evidence type="ECO:0000259" key="5">
    <source>
        <dbReference type="Pfam" id="PF00724"/>
    </source>
</evidence>
<dbReference type="InterPro" id="IPR045247">
    <property type="entry name" value="Oye-like"/>
</dbReference>
<dbReference type="GeneID" id="94175455"/>
<evidence type="ECO:0000256" key="3">
    <source>
        <dbReference type="ARBA" id="ARBA00023002"/>
    </source>
</evidence>
<dbReference type="Pfam" id="PF00724">
    <property type="entry name" value="Oxidored_FMN"/>
    <property type="match status" value="3"/>
</dbReference>
<sequence length="1279" mass="138227">MLQPLVIGRLSMANRFVMAPLTRCRADDNHVPTAAMVKHYADRASMGLIITEATQIQEGYSTFVHEGGIYGKEQVDGWKRVTDAVHDKGGLIFCQIHNGGRATVASNVAEGMRIVAPSAVAITGHECAAAFARDGKKQPYPVPHAMTAEEIAHYVKLYATAARNAMAAGFDGVEVHGANGYLIDEFLKSGSNHRTDEYGGSVENRCRFLFQVMDAVIEAIGRERVGLRISPLNSFNNQSDENPEALTRYICSQLNSRRIAFLDVMRGNFYSSVRGADKWAREEYEGVLFTGMGFEVDEAVKTVESGAADAVVFGTKAIANPDLVARSIASAELNKPDPATFYTTGEAGYNTYPFMDPTHLAILRVRAGSHPHSSTPARLARPSPRLARAIMSSRESRPVYTHLFRPCRVGQPTMKNRMVMSPLTRCRADDNHVPTAIMAEYYGSRASMGMLITESIMVQRDYSGFAYEPGLYSSEQVEAWRIITEAVHARGGLIAAQIYHPGRATTPANLTSAGLVPIGPSAVGIPPKAEHCISQWSRDGKAQTYPQRIHAMTAAEIGAVVELFTCAAVNAMAAGFDAVEIHAGGGYLLDSFLRDAANQRTDAYGGSVENRCRFLLQVVDAVAAAIQPDRVGVRLSPLDTFNGQKDSQPEALTTYVCKELDARRIAFVDVVRGDPKTGMPGNAEVWVRRSFGGAVLASQGYSSLGMAEQAIADGIVDAVLFGMQAISNPDLVWRVLTGAPLNRADASTFFTRGSKGYIDYPICEPHSFSGAHIAAGIRALSAANHSRRSSRQRASSLSMPAKERPYFCVSQPLLVGATTMKNRLVMGPIPRQRCDAQQCPTDAMVAYYARRASYGLIISEPCEVQPGYSTYVRGAAISTKAQVQAWSKITDAVHREGGLIYCQLHHGGRATLPCNIASEKDKRVFGPTTEGIPAEYRCPAAFAADGREQPYPAKVVELSVERLKWLVELYAKSAKNAMLAGFDGVEIDAGGGYLIDQFLRKCSNARADDYGGSPEGRCRLLDEIVDAVSAVVGRRRVGVRISPTDLSKGMKDTDQEAVAATVAAHMTERKIAYITVASGSDGYYHAPVPTSILETIGRCFEGIVMCDDNVGMAEAEKRVMADAVQGVCITLGAIANPDIMNRAIHGVAAAEPDVNTLFTHGSDGYDSYPTYAEMRKGAWAQQARKSARNSADYAPEMLDCGTPHVTNNITALNSPVVHASCHTAKSASRGTRSTLTTHDTGSRRASIAARASSAESNQSSQVVIRRDSRASRRESVTLR</sequence>
<dbReference type="GO" id="GO:0005829">
    <property type="term" value="C:cytosol"/>
    <property type="evidence" value="ECO:0007669"/>
    <property type="project" value="UniProtKB-ARBA"/>
</dbReference>
<dbReference type="Proteomes" id="UP000674179">
    <property type="component" value="Chromosome 12"/>
</dbReference>
<dbReference type="PANTHER" id="PTHR22893">
    <property type="entry name" value="NADH OXIDOREDUCTASE-RELATED"/>
    <property type="match status" value="1"/>
</dbReference>
<dbReference type="CDD" id="cd02933">
    <property type="entry name" value="OYE_like_FMN"/>
    <property type="match status" value="2"/>
</dbReference>
<comment type="caution">
    <text evidence="6">The sequence shown here is derived from an EMBL/GenBank/DDBJ whole genome shotgun (WGS) entry which is preliminary data.</text>
</comment>
<dbReference type="SUPFAM" id="SSF51395">
    <property type="entry name" value="FMN-linked oxidoreductases"/>
    <property type="match status" value="3"/>
</dbReference>
<dbReference type="EMBL" id="JAFHKP010000012">
    <property type="protein sequence ID" value="KAG5483649.1"/>
    <property type="molecule type" value="Genomic_DNA"/>
</dbReference>
<gene>
    <name evidence="6" type="ORF">CUR178_08316</name>
</gene>
<comment type="similarity">
    <text evidence="2">Belongs to the NADH:flavin oxidoreductase/NADH oxidase family.</text>
</comment>
<feature type="domain" description="NADH:flavin oxidoreductase/NADH oxidase N-terminal" evidence="5">
    <location>
        <begin position="3"/>
        <end position="326"/>
    </location>
</feature>
<dbReference type="FunFam" id="3.20.20.70:FF:000059">
    <property type="entry name" value="N-ethylmaleimide reductase, FMN-linked"/>
    <property type="match status" value="2"/>
</dbReference>
<feature type="compositionally biased region" description="Polar residues" evidence="4">
    <location>
        <begin position="1223"/>
        <end position="1239"/>
    </location>
</feature>
<feature type="compositionally biased region" description="Low complexity" evidence="4">
    <location>
        <begin position="1243"/>
        <end position="1256"/>
    </location>
</feature>
<proteinExistence type="inferred from homology"/>
<dbReference type="RefSeq" id="XP_067694866.1">
    <property type="nucleotide sequence ID" value="XM_067839945.1"/>
</dbReference>
<keyword evidence="7" id="KW-1185">Reference proteome</keyword>
<feature type="domain" description="NADH:flavin oxidoreductase/NADH oxidase N-terminal" evidence="5">
    <location>
        <begin position="811"/>
        <end position="1077"/>
    </location>
</feature>
<dbReference type="Gene3D" id="3.20.20.70">
    <property type="entry name" value="Aldolase class I"/>
    <property type="match status" value="3"/>
</dbReference>
<dbReference type="AlphaFoldDB" id="A0A836KQA8"/>
<dbReference type="KEGG" id="lenr:94175455"/>
<evidence type="ECO:0000313" key="6">
    <source>
        <dbReference type="EMBL" id="KAG5483649.1"/>
    </source>
</evidence>
<feature type="compositionally biased region" description="Basic and acidic residues" evidence="4">
    <location>
        <begin position="1264"/>
        <end position="1279"/>
    </location>
</feature>
<dbReference type="PANTHER" id="PTHR22893:SF91">
    <property type="entry name" value="NADPH DEHYDROGENASE 2-RELATED"/>
    <property type="match status" value="1"/>
</dbReference>
<organism evidence="6 7">
    <name type="scientific">Leishmania enriettii</name>
    <dbReference type="NCBI Taxonomy" id="5663"/>
    <lineage>
        <taxon>Eukaryota</taxon>
        <taxon>Discoba</taxon>
        <taxon>Euglenozoa</taxon>
        <taxon>Kinetoplastea</taxon>
        <taxon>Metakinetoplastina</taxon>
        <taxon>Trypanosomatida</taxon>
        <taxon>Trypanosomatidae</taxon>
        <taxon>Leishmaniinae</taxon>
        <taxon>Leishmania</taxon>
    </lineage>
</organism>
<name>A0A836KQA8_LEIEN</name>
<feature type="domain" description="NADH:flavin oxidoreductase/NADH oxidase N-terminal" evidence="5">
    <location>
        <begin position="403"/>
        <end position="741"/>
    </location>
</feature>
<evidence type="ECO:0000256" key="1">
    <source>
        <dbReference type="ARBA" id="ARBA00001917"/>
    </source>
</evidence>
<reference evidence="6 7" key="1">
    <citation type="submission" date="2021-02" db="EMBL/GenBank/DDBJ databases">
        <title>Leishmania (Mundinia) enrietti genome sequencing and assembly.</title>
        <authorList>
            <person name="Almutairi H."/>
            <person name="Gatherer D."/>
        </authorList>
    </citation>
    <scope>NUCLEOTIDE SEQUENCE [LARGE SCALE GENOMIC DNA]</scope>
    <source>
        <strain evidence="6">CUR178</strain>
    </source>
</reference>
<protein>
    <recommendedName>
        <fullName evidence="5">NADH:flavin oxidoreductase/NADH oxidase N-terminal domain-containing protein</fullName>
    </recommendedName>
</protein>
<dbReference type="OrthoDB" id="1663137at2759"/>